<evidence type="ECO:0000313" key="5">
    <source>
        <dbReference type="EMBL" id="MBD2865615.1"/>
    </source>
</evidence>
<dbReference type="Pfam" id="PF13416">
    <property type="entry name" value="SBP_bac_8"/>
    <property type="match status" value="1"/>
</dbReference>
<dbReference type="SUPFAM" id="SSF53850">
    <property type="entry name" value="Periplasmic binding protein-like II"/>
    <property type="match status" value="1"/>
</dbReference>
<dbReference type="AlphaFoldDB" id="A0A927CH24"/>
<dbReference type="Proteomes" id="UP000639396">
    <property type="component" value="Unassembled WGS sequence"/>
</dbReference>
<dbReference type="EMBL" id="JACXJA010000044">
    <property type="protein sequence ID" value="MBD2865615.1"/>
    <property type="molecule type" value="Genomic_DNA"/>
</dbReference>
<dbReference type="Pfam" id="PF00392">
    <property type="entry name" value="GntR"/>
    <property type="match status" value="1"/>
</dbReference>
<organism evidence="5 6">
    <name type="scientific">Paenibacillus oceani</name>
    <dbReference type="NCBI Taxonomy" id="2772510"/>
    <lineage>
        <taxon>Bacteria</taxon>
        <taxon>Bacillati</taxon>
        <taxon>Bacillota</taxon>
        <taxon>Bacilli</taxon>
        <taxon>Bacillales</taxon>
        <taxon>Paenibacillaceae</taxon>
        <taxon>Paenibacillus</taxon>
    </lineage>
</organism>
<proteinExistence type="predicted"/>
<dbReference type="InterPro" id="IPR036388">
    <property type="entry name" value="WH-like_DNA-bd_sf"/>
</dbReference>
<dbReference type="GO" id="GO:0003700">
    <property type="term" value="F:DNA-binding transcription factor activity"/>
    <property type="evidence" value="ECO:0007669"/>
    <property type="project" value="InterPro"/>
</dbReference>
<evidence type="ECO:0000256" key="3">
    <source>
        <dbReference type="ARBA" id="ARBA00023163"/>
    </source>
</evidence>
<keyword evidence="2" id="KW-0238">DNA-binding</keyword>
<dbReference type="RefSeq" id="WP_190931234.1">
    <property type="nucleotide sequence ID" value="NZ_JACXJA010000044.1"/>
</dbReference>
<protein>
    <submittedName>
        <fullName evidence="5">Extracellular solute-binding protein</fullName>
    </submittedName>
</protein>
<feature type="domain" description="HTH gntR-type" evidence="4">
    <location>
        <begin position="11"/>
        <end position="79"/>
    </location>
</feature>
<dbReference type="PANTHER" id="PTHR43649">
    <property type="entry name" value="ARABINOSE-BINDING PROTEIN-RELATED"/>
    <property type="match status" value="1"/>
</dbReference>
<dbReference type="Gene3D" id="3.40.190.10">
    <property type="entry name" value="Periplasmic binding protein-like II"/>
    <property type="match status" value="1"/>
</dbReference>
<comment type="caution">
    <text evidence="5">The sequence shown here is derived from an EMBL/GenBank/DDBJ whole genome shotgun (WGS) entry which is preliminary data.</text>
</comment>
<dbReference type="PROSITE" id="PS50949">
    <property type="entry name" value="HTH_GNTR"/>
    <property type="match status" value="1"/>
</dbReference>
<dbReference type="InterPro" id="IPR036390">
    <property type="entry name" value="WH_DNA-bd_sf"/>
</dbReference>
<sequence>MQDQAGRKHFRQRMDLMVRTIREDISAGRLRHGDFLPSEKAYAKQYALSNKSVRQGLDVLVAERLLEKIPRVGNRVIGTAAAGQAVLRFGYYPSMLEQAALESLIEQFHARHPDIRVQMIPMTAPQTFGGLRTYVDTDALDLISISSSAFDEFVTNDAADYWETVDTNPHIYPFLNETLQADGQLKAQPFIFSPLMLIYNKSHLRSLDLLEPDSGWRWGDLFGHASKLNVEKERIGFYFHFPSFNRWPVFLLQSGMTFGREMDGTMKLRGTPLADGLRTCQELITTQNRFPLMLSDKEADAEKLFFDGKVSMLMTSYFSLNMHPHNPKIKYDIAPLPYVNESKTLLLVIGLAISSRSQHKDNAKLLLDFLISYRSQLTIRQTTLSIPSLKPAAEWTGKETMYRPSRFHMYREIIPTFAQQKDLRLSKSELGLIQREARLYWSGLEAEDVFLDRLEKLLSHPGQNADGSA</sequence>
<evidence type="ECO:0000259" key="4">
    <source>
        <dbReference type="PROSITE" id="PS50949"/>
    </source>
</evidence>
<evidence type="ECO:0000256" key="1">
    <source>
        <dbReference type="ARBA" id="ARBA00023015"/>
    </source>
</evidence>
<dbReference type="Gene3D" id="1.10.10.10">
    <property type="entry name" value="Winged helix-like DNA-binding domain superfamily/Winged helix DNA-binding domain"/>
    <property type="match status" value="1"/>
</dbReference>
<keyword evidence="1" id="KW-0805">Transcription regulation</keyword>
<evidence type="ECO:0000313" key="6">
    <source>
        <dbReference type="Proteomes" id="UP000639396"/>
    </source>
</evidence>
<dbReference type="CDD" id="cd07377">
    <property type="entry name" value="WHTH_GntR"/>
    <property type="match status" value="1"/>
</dbReference>
<gene>
    <name evidence="5" type="ORF">IDH45_26890</name>
</gene>
<dbReference type="InterPro" id="IPR006059">
    <property type="entry name" value="SBP"/>
</dbReference>
<keyword evidence="3" id="KW-0804">Transcription</keyword>
<name>A0A927CH24_9BACL</name>
<keyword evidence="6" id="KW-1185">Reference proteome</keyword>
<dbReference type="PANTHER" id="PTHR43649:SF12">
    <property type="entry name" value="DIACETYLCHITOBIOSE BINDING PROTEIN DASA"/>
    <property type="match status" value="1"/>
</dbReference>
<dbReference type="GO" id="GO:0003677">
    <property type="term" value="F:DNA binding"/>
    <property type="evidence" value="ECO:0007669"/>
    <property type="project" value="UniProtKB-KW"/>
</dbReference>
<dbReference type="InterPro" id="IPR000524">
    <property type="entry name" value="Tscrpt_reg_HTH_GntR"/>
</dbReference>
<evidence type="ECO:0000256" key="2">
    <source>
        <dbReference type="ARBA" id="ARBA00023125"/>
    </source>
</evidence>
<accession>A0A927CH24</accession>
<reference evidence="5" key="1">
    <citation type="submission" date="2020-09" db="EMBL/GenBank/DDBJ databases">
        <title>A novel bacterium of genus Paenibacillus, isolated from South China Sea.</title>
        <authorList>
            <person name="Huang H."/>
            <person name="Mo K."/>
            <person name="Hu Y."/>
        </authorList>
    </citation>
    <scope>NUCLEOTIDE SEQUENCE</scope>
    <source>
        <strain evidence="5">IB182363</strain>
    </source>
</reference>
<dbReference type="SUPFAM" id="SSF46785">
    <property type="entry name" value="Winged helix' DNA-binding domain"/>
    <property type="match status" value="1"/>
</dbReference>
<dbReference type="InterPro" id="IPR050490">
    <property type="entry name" value="Bact_solute-bd_prot1"/>
</dbReference>
<dbReference type="SMART" id="SM00345">
    <property type="entry name" value="HTH_GNTR"/>
    <property type="match status" value="1"/>
</dbReference>